<evidence type="ECO:0000313" key="3">
    <source>
        <dbReference type="Proteomes" id="UP000287300"/>
    </source>
</evidence>
<reference evidence="2 3" key="1">
    <citation type="submission" date="2016-06" db="EMBL/GenBank/DDBJ databases">
        <title>Acetobacter pasteurianus NBRC 3188 whole genome sequencing project.</title>
        <authorList>
            <person name="Matsutani M."/>
            <person name="Shiwa Y."/>
            <person name="Okamoto-Kainuma A."/>
            <person name="Ishikawa M."/>
            <person name="Koizumi Y."/>
            <person name="Yoshikawa H."/>
            <person name="Yakushi T."/>
            <person name="Matsushita K."/>
        </authorList>
    </citation>
    <scope>NUCLEOTIDE SEQUENCE [LARGE SCALE GENOMIC DNA]</scope>
    <source>
        <strain evidence="2 3">NBRC 3188</strain>
    </source>
</reference>
<dbReference type="AlphaFoldDB" id="A0A401WYJ4"/>
<dbReference type="PANTHER" id="PTHR32309">
    <property type="entry name" value="TYROSINE-PROTEIN KINASE"/>
    <property type="match status" value="1"/>
</dbReference>
<gene>
    <name evidence="2" type="ORF">NBRC3188_2957</name>
</gene>
<dbReference type="EMBL" id="BDES01000079">
    <property type="protein sequence ID" value="GCD54260.1"/>
    <property type="molecule type" value="Genomic_DNA"/>
</dbReference>
<dbReference type="GeneID" id="66349605"/>
<sequence length="398" mass="43387">MSETNVAGSIFPKTSNPPYTAQRGTEIPVAIEQSQPKSSQSQKGLLPPKLSFLKSPLFLTLVGFPNLCTIIYFGLIASPIYESEAVLRVSSPVEQAKSQSSSISSLLGGSHDSPGIWMLKDRLDTFDEFKSINSQYDIQKLYSRGDFVTRVGGLSSSWRKGTGDVALWKYYQRIFDMDVDENTGDAKLTVTGWTAEDAHNIATALVHDAIVNLNYQDRQQDAETITAAELECDRLRKALSEDDIAIAAWRAQSGALDPKIDYASLLDEASQLNTKRIELKGQFEAISRNAPNSPSAISLQSQMAVINGGVQDSLNSAKTLFPSASTYEGLTIKRETDAKLLEAAGAALQQARINAAQNHYYVEMIGSPSNPKSPSGPYSLKWVSIVFIVSMILYAVLG</sequence>
<evidence type="ECO:0000313" key="2">
    <source>
        <dbReference type="EMBL" id="GCD54260.1"/>
    </source>
</evidence>
<accession>A0A401WYJ4</accession>
<dbReference type="Proteomes" id="UP000287300">
    <property type="component" value="Unassembled WGS sequence"/>
</dbReference>
<comment type="caution">
    <text evidence="2">The sequence shown here is derived from an EMBL/GenBank/DDBJ whole genome shotgun (WGS) entry which is preliminary data.</text>
</comment>
<protein>
    <submittedName>
        <fullName evidence="2">Capsule polysaccharide export inner-membrane protein</fullName>
    </submittedName>
</protein>
<evidence type="ECO:0000256" key="1">
    <source>
        <dbReference type="SAM" id="MobiDB-lite"/>
    </source>
</evidence>
<name>A0A401WYJ4_ACEPA</name>
<dbReference type="InterPro" id="IPR050445">
    <property type="entry name" value="Bact_polysacc_biosynth/exp"/>
</dbReference>
<dbReference type="PANTHER" id="PTHR32309:SF13">
    <property type="entry name" value="FERRIC ENTEROBACTIN TRANSPORT PROTEIN FEPE"/>
    <property type="match status" value="1"/>
</dbReference>
<proteinExistence type="predicted"/>
<feature type="region of interest" description="Disordered" evidence="1">
    <location>
        <begin position="1"/>
        <end position="22"/>
    </location>
</feature>
<dbReference type="GO" id="GO:0005886">
    <property type="term" value="C:plasma membrane"/>
    <property type="evidence" value="ECO:0007669"/>
    <property type="project" value="TreeGrafter"/>
</dbReference>
<dbReference type="RefSeq" id="WP_124296557.1">
    <property type="nucleotide sequence ID" value="NZ_BDES01000079.1"/>
</dbReference>
<organism evidence="2 3">
    <name type="scientific">Acetobacter pasteurianus NBRC 3188</name>
    <dbReference type="NCBI Taxonomy" id="1226663"/>
    <lineage>
        <taxon>Bacteria</taxon>
        <taxon>Pseudomonadati</taxon>
        <taxon>Pseudomonadota</taxon>
        <taxon>Alphaproteobacteria</taxon>
        <taxon>Acetobacterales</taxon>
        <taxon>Acetobacteraceae</taxon>
        <taxon>Acetobacter</taxon>
    </lineage>
</organism>
<dbReference type="GO" id="GO:0004713">
    <property type="term" value="F:protein tyrosine kinase activity"/>
    <property type="evidence" value="ECO:0007669"/>
    <property type="project" value="TreeGrafter"/>
</dbReference>